<evidence type="ECO:0000256" key="1">
    <source>
        <dbReference type="SAM" id="Phobius"/>
    </source>
</evidence>
<dbReference type="EMBL" id="LCDD01000002">
    <property type="protein sequence ID" value="KKS47827.1"/>
    <property type="molecule type" value="Genomic_DNA"/>
</dbReference>
<comment type="caution">
    <text evidence="2">The sequence shown here is derived from an EMBL/GenBank/DDBJ whole genome shotgun (WGS) entry which is preliminary data.</text>
</comment>
<organism evidence="2 3">
    <name type="scientific">Candidatus Gottesmanbacteria bacterium GW2011_GWA2_42_18</name>
    <dbReference type="NCBI Taxonomy" id="1618442"/>
    <lineage>
        <taxon>Bacteria</taxon>
        <taxon>Candidatus Gottesmaniibacteriota</taxon>
    </lineage>
</organism>
<name>A0A0G0ZGI0_9BACT</name>
<keyword evidence="1" id="KW-1133">Transmembrane helix</keyword>
<protein>
    <submittedName>
        <fullName evidence="2">Uncharacterized protein</fullName>
    </submittedName>
</protein>
<dbReference type="AlphaFoldDB" id="A0A0G0ZGI0"/>
<accession>A0A0G0ZGI0</accession>
<sequence>MDRDSNYTHFAILILLLVISVNLLIIDLKIFSPAADLRLSESKTEAAPEQNRIGIFDPKQQNISCPSDCLSSIKSATESLVLRTGNPPITAENNYQPQTTKEYFIPLGTGTTSKNSWDNLIATETVIDTSVYGTIKEAYFIAGLKNPTGNGQVEAQIYNVTDKNPVWGSHVIMNGPTEQTITSGKIGLANGGKLYRVQLKSSIGYEVNLENARIRILAY</sequence>
<gene>
    <name evidence="2" type="ORF">UV09_C0002G0005</name>
</gene>
<evidence type="ECO:0000313" key="3">
    <source>
        <dbReference type="Proteomes" id="UP000034320"/>
    </source>
</evidence>
<evidence type="ECO:0000313" key="2">
    <source>
        <dbReference type="EMBL" id="KKS47827.1"/>
    </source>
</evidence>
<proteinExistence type="predicted"/>
<feature type="transmembrane region" description="Helical" evidence="1">
    <location>
        <begin position="6"/>
        <end position="28"/>
    </location>
</feature>
<dbReference type="Proteomes" id="UP000034320">
    <property type="component" value="Unassembled WGS sequence"/>
</dbReference>
<keyword evidence="1" id="KW-0812">Transmembrane</keyword>
<reference evidence="2 3" key="1">
    <citation type="journal article" date="2015" name="Nature">
        <title>rRNA introns, odd ribosomes, and small enigmatic genomes across a large radiation of phyla.</title>
        <authorList>
            <person name="Brown C.T."/>
            <person name="Hug L.A."/>
            <person name="Thomas B.C."/>
            <person name="Sharon I."/>
            <person name="Castelle C.J."/>
            <person name="Singh A."/>
            <person name="Wilkins M.J."/>
            <person name="Williams K.H."/>
            <person name="Banfield J.F."/>
        </authorList>
    </citation>
    <scope>NUCLEOTIDE SEQUENCE [LARGE SCALE GENOMIC DNA]</scope>
</reference>
<keyword evidence="1" id="KW-0472">Membrane</keyword>